<evidence type="ECO:0000256" key="3">
    <source>
        <dbReference type="ARBA" id="ARBA00022898"/>
    </source>
</evidence>
<comment type="cofactor">
    <cofactor evidence="1">
        <name>pyridoxal 5'-phosphate</name>
        <dbReference type="ChEBI" id="CHEBI:597326"/>
    </cofactor>
</comment>
<dbReference type="Gene3D" id="3.40.50.1100">
    <property type="match status" value="2"/>
</dbReference>
<dbReference type="InterPro" id="IPR036052">
    <property type="entry name" value="TrpB-like_PALP_sf"/>
</dbReference>
<dbReference type="InterPro" id="IPR027278">
    <property type="entry name" value="ACCD_DCysDesulf"/>
</dbReference>
<evidence type="ECO:0000259" key="4">
    <source>
        <dbReference type="Pfam" id="PF00291"/>
    </source>
</evidence>
<evidence type="ECO:0000313" key="6">
    <source>
        <dbReference type="Proteomes" id="UP000231019"/>
    </source>
</evidence>
<dbReference type="Proteomes" id="UP000231019">
    <property type="component" value="Unassembled WGS sequence"/>
</dbReference>
<dbReference type="GO" id="GO:0019148">
    <property type="term" value="F:D-cysteine desulfhydrase activity"/>
    <property type="evidence" value="ECO:0007669"/>
    <property type="project" value="TreeGrafter"/>
</dbReference>
<accession>A0A2M7FYN4</accession>
<feature type="domain" description="Tryptophan synthase beta chain-like PALP" evidence="4">
    <location>
        <begin position="141"/>
        <end position="424"/>
    </location>
</feature>
<dbReference type="PANTHER" id="PTHR43780:SF2">
    <property type="entry name" value="1-AMINOCYCLOPROPANE-1-CARBOXYLATE DEAMINASE-RELATED"/>
    <property type="match status" value="1"/>
</dbReference>
<evidence type="ECO:0000256" key="2">
    <source>
        <dbReference type="ARBA" id="ARBA00008639"/>
    </source>
</evidence>
<proteinExistence type="inferred from homology"/>
<comment type="similarity">
    <text evidence="2">Belongs to the ACC deaminase/D-cysteine desulfhydrase family.</text>
</comment>
<comment type="caution">
    <text evidence="5">The sequence shown here is derived from an EMBL/GenBank/DDBJ whole genome shotgun (WGS) entry which is preliminary data.</text>
</comment>
<dbReference type="EMBL" id="PFFQ01000063">
    <property type="protein sequence ID" value="PIW14167.1"/>
    <property type="molecule type" value="Genomic_DNA"/>
</dbReference>
<evidence type="ECO:0000313" key="5">
    <source>
        <dbReference type="EMBL" id="PIW14167.1"/>
    </source>
</evidence>
<reference evidence="5 6" key="1">
    <citation type="submission" date="2017-09" db="EMBL/GenBank/DDBJ databases">
        <title>Depth-based differentiation of microbial function through sediment-hosted aquifers and enrichment of novel symbionts in the deep terrestrial subsurface.</title>
        <authorList>
            <person name="Probst A.J."/>
            <person name="Ladd B."/>
            <person name="Jarett J.K."/>
            <person name="Geller-Mcgrath D.E."/>
            <person name="Sieber C.M."/>
            <person name="Emerson J.B."/>
            <person name="Anantharaman K."/>
            <person name="Thomas B.C."/>
            <person name="Malmstrom R."/>
            <person name="Stieglmeier M."/>
            <person name="Klingl A."/>
            <person name="Woyke T."/>
            <person name="Ryan C.M."/>
            <person name="Banfield J.F."/>
        </authorList>
    </citation>
    <scope>NUCLEOTIDE SEQUENCE [LARGE SCALE GENOMIC DNA]</scope>
    <source>
        <strain evidence="5">CG17_big_fil_post_rev_8_21_14_2_50_48_46</strain>
    </source>
</reference>
<dbReference type="InterPro" id="IPR001926">
    <property type="entry name" value="TrpB-like_PALP"/>
</dbReference>
<dbReference type="SUPFAM" id="SSF53686">
    <property type="entry name" value="Tryptophan synthase beta subunit-like PLP-dependent enzymes"/>
    <property type="match status" value="1"/>
</dbReference>
<dbReference type="AlphaFoldDB" id="A0A2M7FYN4"/>
<organism evidence="5 6">
    <name type="scientific">bacterium (Candidatus Blackallbacteria) CG17_big_fil_post_rev_8_21_14_2_50_48_46</name>
    <dbReference type="NCBI Taxonomy" id="2014261"/>
    <lineage>
        <taxon>Bacteria</taxon>
        <taxon>Candidatus Blackallbacteria</taxon>
    </lineage>
</organism>
<evidence type="ECO:0000256" key="1">
    <source>
        <dbReference type="ARBA" id="ARBA00001933"/>
    </source>
</evidence>
<name>A0A2M7FYN4_9BACT</name>
<dbReference type="Pfam" id="PF00291">
    <property type="entry name" value="PALP"/>
    <property type="match status" value="1"/>
</dbReference>
<gene>
    <name evidence="5" type="ORF">COW36_22585</name>
</gene>
<sequence length="432" mass="48910">MLIRLNTPKSLAHEILIAPPLQNFKVLHSAQDLSSQRQYWGWIRSESLIATLEIEISPNTACLDSLSFQTEKPTACQVQEILALLLQELNLKRLEAHCDRETRLLFEELSWASLPLNAEETLWKVFWINAKRVIQADFDWGPLPIQKLELPEFQKASKEVFVLRTDLNHPLLSGNKWFKLAENLRFALANEIDSIGSFGGAWSNHLFSLAAAGHLFGFETVAMVRGEAPLNPNPVLKSCLRWGMKIHWLDRSSYRQKHHPDFLAQLKQDWPNTFWIPEGGSNLKGVRGCKTILNHLPASFDVIVSPVGTGSTLAGLIAAAPPTSQVIGIPVLKQGEYLQTEVERFLKLLQVQNSAKWKLETTYHAGGYAKVSPQFRHWLTEFASQIPFPLEPVYSGKAFWGLMQILENQVFSQTEKKILFVHTGGIYPWNLS</sequence>
<protein>
    <recommendedName>
        <fullName evidence="4">Tryptophan synthase beta chain-like PALP domain-containing protein</fullName>
    </recommendedName>
</protein>
<dbReference type="PANTHER" id="PTHR43780">
    <property type="entry name" value="1-AMINOCYCLOPROPANE-1-CARBOXYLATE DEAMINASE-RELATED"/>
    <property type="match status" value="1"/>
</dbReference>
<keyword evidence="3" id="KW-0663">Pyridoxal phosphate</keyword>